<dbReference type="GO" id="GO:0016020">
    <property type="term" value="C:membrane"/>
    <property type="evidence" value="ECO:0007669"/>
    <property type="project" value="UniProtKB-SubCell"/>
</dbReference>
<feature type="transmembrane region" description="Helical" evidence="5">
    <location>
        <begin position="63"/>
        <end position="81"/>
    </location>
</feature>
<name>A0A2A2KXD3_9BILA</name>
<evidence type="ECO:0000256" key="3">
    <source>
        <dbReference type="ARBA" id="ARBA00022989"/>
    </source>
</evidence>
<dbReference type="SUPFAM" id="SSF81321">
    <property type="entry name" value="Family A G protein-coupled receptor-like"/>
    <property type="match status" value="1"/>
</dbReference>
<dbReference type="PANTHER" id="PTHR23017">
    <property type="entry name" value="SERPENTINE RECEPTOR, CLASS X"/>
    <property type="match status" value="1"/>
</dbReference>
<sequence>MGIFHIGDEEMANHTQDEFAMSVDDWTAVAIVGGLAIIGLAANGFAMLILYKGGKISNAFQQLCFSHSFANFFALLFFLFYCTPAIILKTDFTNKNPVGKLIGGFMVMLWDVSVYSHLCGAINRMIVISWPVKSREFMTKRVSCGMILTVWIISFLHYIPYFWVNDCYIAFYPTVYLWDFSNNECGFILGKWLDFGTGVTVFALILLADILTLYRIRLLLKQVGLKRSHTRRDIKFFIQTCLQFLVFVVKLTCFYFISENFMGDEKYHWPLFFTTSFAWECATTVDGLIIIPFHVGDYLNRHKKGPLTTIFQSQMNSQVGSLSRPASVMRMEIRSNASVKQSRMY</sequence>
<evidence type="ECO:0000256" key="2">
    <source>
        <dbReference type="ARBA" id="ARBA00022692"/>
    </source>
</evidence>
<dbReference type="PANTHER" id="PTHR23017:SF3">
    <property type="entry name" value="G-PROTEIN COUPLED RECEPTORS FAMILY 1 PROFILE DOMAIN-CONTAINING PROTEIN"/>
    <property type="match status" value="1"/>
</dbReference>
<keyword evidence="3 5" id="KW-1133">Transmembrane helix</keyword>
<dbReference type="Proteomes" id="UP000218231">
    <property type="component" value="Unassembled WGS sequence"/>
</dbReference>
<dbReference type="InterPro" id="IPR019430">
    <property type="entry name" value="7TM_GPCR_serpentine_rcpt_Srx"/>
</dbReference>
<evidence type="ECO:0000313" key="8">
    <source>
        <dbReference type="Proteomes" id="UP000218231"/>
    </source>
</evidence>
<evidence type="ECO:0000259" key="6">
    <source>
        <dbReference type="PROSITE" id="PS50262"/>
    </source>
</evidence>
<feature type="transmembrane region" description="Helical" evidence="5">
    <location>
        <begin position="26"/>
        <end position="51"/>
    </location>
</feature>
<dbReference type="Pfam" id="PF10328">
    <property type="entry name" value="7TM_GPCR_Srx"/>
    <property type="match status" value="1"/>
</dbReference>
<evidence type="ECO:0000256" key="5">
    <source>
        <dbReference type="SAM" id="Phobius"/>
    </source>
</evidence>
<organism evidence="7 8">
    <name type="scientific">Diploscapter pachys</name>
    <dbReference type="NCBI Taxonomy" id="2018661"/>
    <lineage>
        <taxon>Eukaryota</taxon>
        <taxon>Metazoa</taxon>
        <taxon>Ecdysozoa</taxon>
        <taxon>Nematoda</taxon>
        <taxon>Chromadorea</taxon>
        <taxon>Rhabditida</taxon>
        <taxon>Rhabditina</taxon>
        <taxon>Rhabditomorpha</taxon>
        <taxon>Rhabditoidea</taxon>
        <taxon>Rhabditidae</taxon>
        <taxon>Diploscapter</taxon>
    </lineage>
</organism>
<evidence type="ECO:0000256" key="1">
    <source>
        <dbReference type="ARBA" id="ARBA00004370"/>
    </source>
</evidence>
<protein>
    <recommendedName>
        <fullName evidence="6">G-protein coupled receptors family 1 profile domain-containing protein</fullName>
    </recommendedName>
</protein>
<dbReference type="AlphaFoldDB" id="A0A2A2KXD3"/>
<feature type="transmembrane region" description="Helical" evidence="5">
    <location>
        <begin position="195"/>
        <end position="216"/>
    </location>
</feature>
<reference evidence="7 8" key="1">
    <citation type="journal article" date="2017" name="Curr. Biol.">
        <title>Genome architecture and evolution of a unichromosomal asexual nematode.</title>
        <authorList>
            <person name="Fradin H."/>
            <person name="Zegar C."/>
            <person name="Gutwein M."/>
            <person name="Lucas J."/>
            <person name="Kovtun M."/>
            <person name="Corcoran D."/>
            <person name="Baugh L.R."/>
            <person name="Kiontke K."/>
            <person name="Gunsalus K."/>
            <person name="Fitch D.H."/>
            <person name="Piano F."/>
        </authorList>
    </citation>
    <scope>NUCLEOTIDE SEQUENCE [LARGE SCALE GENOMIC DNA]</scope>
    <source>
        <strain evidence="7">PF1309</strain>
    </source>
</reference>
<comment type="subcellular location">
    <subcellularLocation>
        <location evidence="1">Membrane</location>
    </subcellularLocation>
</comment>
<dbReference type="CDD" id="cd00637">
    <property type="entry name" value="7tm_classA_rhodopsin-like"/>
    <property type="match status" value="1"/>
</dbReference>
<gene>
    <name evidence="7" type="ORF">WR25_15463</name>
</gene>
<dbReference type="EMBL" id="LIAE01007542">
    <property type="protein sequence ID" value="PAV78656.1"/>
    <property type="molecule type" value="Genomic_DNA"/>
</dbReference>
<dbReference type="InterPro" id="IPR017452">
    <property type="entry name" value="GPCR_Rhodpsn_7TM"/>
</dbReference>
<feature type="transmembrane region" description="Helical" evidence="5">
    <location>
        <begin position="142"/>
        <end position="163"/>
    </location>
</feature>
<dbReference type="OrthoDB" id="5800536at2759"/>
<keyword evidence="4 5" id="KW-0472">Membrane</keyword>
<feature type="transmembrane region" description="Helical" evidence="5">
    <location>
        <begin position="236"/>
        <end position="257"/>
    </location>
</feature>
<evidence type="ECO:0000313" key="7">
    <source>
        <dbReference type="EMBL" id="PAV78656.1"/>
    </source>
</evidence>
<dbReference type="Gene3D" id="1.20.1070.10">
    <property type="entry name" value="Rhodopsin 7-helix transmembrane proteins"/>
    <property type="match status" value="1"/>
</dbReference>
<evidence type="ECO:0000256" key="4">
    <source>
        <dbReference type="ARBA" id="ARBA00023136"/>
    </source>
</evidence>
<proteinExistence type="predicted"/>
<keyword evidence="2 5" id="KW-0812">Transmembrane</keyword>
<comment type="caution">
    <text evidence="7">The sequence shown here is derived from an EMBL/GenBank/DDBJ whole genome shotgun (WGS) entry which is preliminary data.</text>
</comment>
<dbReference type="PROSITE" id="PS50262">
    <property type="entry name" value="G_PROTEIN_RECEP_F1_2"/>
    <property type="match status" value="1"/>
</dbReference>
<keyword evidence="8" id="KW-1185">Reference proteome</keyword>
<feature type="domain" description="G-protein coupled receptors family 1 profile" evidence="6">
    <location>
        <begin position="42"/>
        <end position="249"/>
    </location>
</feature>
<accession>A0A2A2KXD3</accession>
<feature type="transmembrane region" description="Helical" evidence="5">
    <location>
        <begin position="101"/>
        <end position="122"/>
    </location>
</feature>
<feature type="transmembrane region" description="Helical" evidence="5">
    <location>
        <begin position="277"/>
        <end position="295"/>
    </location>
</feature>